<gene>
    <name evidence="3" type="ORF">HYPSUDRAFT_199905</name>
</gene>
<name>A0A0D2P387_HYPSF</name>
<evidence type="ECO:0000256" key="1">
    <source>
        <dbReference type="SAM" id="Coils"/>
    </source>
</evidence>
<accession>A0A0D2P387</accession>
<evidence type="ECO:0000313" key="3">
    <source>
        <dbReference type="EMBL" id="KJA25384.1"/>
    </source>
</evidence>
<feature type="region of interest" description="Disordered" evidence="2">
    <location>
        <begin position="529"/>
        <end position="643"/>
    </location>
</feature>
<feature type="compositionally biased region" description="Pro residues" evidence="2">
    <location>
        <begin position="538"/>
        <end position="562"/>
    </location>
</feature>
<feature type="compositionally biased region" description="Low complexity" evidence="2">
    <location>
        <begin position="1"/>
        <end position="19"/>
    </location>
</feature>
<sequence length="643" mass="73019">MAVEDAPGTPARQRTATPRRPSDEFPETRHSEYEGARRPRARRPSPPGREDMQPDVPPGAERDEEALPRRPLIPPLAEPAPPTSVPEQRSEEARPGIRPDVAEPAIVFSPSAEGDRQAHPSARYTEAPSRGPSVQRPPRAATITPFDFRVAEESRGQLAELNAAANRLHAISGAAEEAEDRREQAFRGHEERRHAQFLQNQDARDREARERAADVWDDLQTRLSALPPPRAELGAPISGRRAEPALSDRESIRAVAAIAASRHASDVLDTVREEREEAQRERQRLATERATMMADLGRAKNLIVEEKDAQIRALEEEIARVREEFNNERQRRAVEQAERREREQQETAERDQFVRNQLGDITNLLQDQQNMIAHGKAEMESRHEEEDEHRIEKDAHLAELDEMIRRIYDDLKAGREISENERRESTEALERVVDELRRQNLEQRELLQSLSESWKADCERHHREIVEAARNTANEQVPYNVQGYLDEFSQALATEVRMLLGEVGRIREERRALQHEIADLRCLKAKYAPGGEHEPDWKPPGQPDHPDPPPGPGPMPDLPPSDPSHIKGAWHPVDPRPKRRKKRAAARTSEPRPVPVPSASARESWATWKTEQGARLTPPLVEPTLGFFGAKTSSESSMYEQRR</sequence>
<dbReference type="OrthoDB" id="2507336at2759"/>
<dbReference type="Proteomes" id="UP000054270">
    <property type="component" value="Unassembled WGS sequence"/>
</dbReference>
<dbReference type="EMBL" id="KN817532">
    <property type="protein sequence ID" value="KJA25384.1"/>
    <property type="molecule type" value="Genomic_DNA"/>
</dbReference>
<feature type="compositionally biased region" description="Basic and acidic residues" evidence="2">
    <location>
        <begin position="179"/>
        <end position="194"/>
    </location>
</feature>
<keyword evidence="1" id="KW-0175">Coiled coil</keyword>
<feature type="compositionally biased region" description="Basic and acidic residues" evidence="2">
    <location>
        <begin position="20"/>
        <end position="37"/>
    </location>
</feature>
<proteinExistence type="predicted"/>
<dbReference type="OMA" id="CERHHRE"/>
<feature type="compositionally biased region" description="Basic and acidic residues" evidence="2">
    <location>
        <begin position="202"/>
        <end position="214"/>
    </location>
</feature>
<feature type="region of interest" description="Disordered" evidence="2">
    <location>
        <begin position="1"/>
        <end position="142"/>
    </location>
</feature>
<dbReference type="STRING" id="945553.A0A0D2P387"/>
<evidence type="ECO:0000313" key="4">
    <source>
        <dbReference type="Proteomes" id="UP000054270"/>
    </source>
</evidence>
<feature type="compositionally biased region" description="Basic and acidic residues" evidence="2">
    <location>
        <begin position="88"/>
        <end position="101"/>
    </location>
</feature>
<dbReference type="AlphaFoldDB" id="A0A0D2P387"/>
<feature type="compositionally biased region" description="Polar residues" evidence="2">
    <location>
        <begin position="631"/>
        <end position="643"/>
    </location>
</feature>
<feature type="region of interest" description="Disordered" evidence="2">
    <location>
        <begin position="327"/>
        <end position="351"/>
    </location>
</feature>
<feature type="compositionally biased region" description="Pro residues" evidence="2">
    <location>
        <begin position="71"/>
        <end position="84"/>
    </location>
</feature>
<evidence type="ECO:0000256" key="2">
    <source>
        <dbReference type="SAM" id="MobiDB-lite"/>
    </source>
</evidence>
<keyword evidence="4" id="KW-1185">Reference proteome</keyword>
<feature type="region of interest" description="Disordered" evidence="2">
    <location>
        <begin position="175"/>
        <end position="244"/>
    </location>
</feature>
<protein>
    <submittedName>
        <fullName evidence="3">Uncharacterized protein</fullName>
    </submittedName>
</protein>
<feature type="coiled-coil region" evidence="1">
    <location>
        <begin position="426"/>
        <end position="453"/>
    </location>
</feature>
<organism evidence="3 4">
    <name type="scientific">Hypholoma sublateritium (strain FD-334 SS-4)</name>
    <dbReference type="NCBI Taxonomy" id="945553"/>
    <lineage>
        <taxon>Eukaryota</taxon>
        <taxon>Fungi</taxon>
        <taxon>Dikarya</taxon>
        <taxon>Basidiomycota</taxon>
        <taxon>Agaricomycotina</taxon>
        <taxon>Agaricomycetes</taxon>
        <taxon>Agaricomycetidae</taxon>
        <taxon>Agaricales</taxon>
        <taxon>Agaricineae</taxon>
        <taxon>Strophariaceae</taxon>
        <taxon>Hypholoma</taxon>
    </lineage>
</organism>
<reference evidence="4" key="1">
    <citation type="submission" date="2014-04" db="EMBL/GenBank/DDBJ databases">
        <title>Evolutionary Origins and Diversification of the Mycorrhizal Mutualists.</title>
        <authorList>
            <consortium name="DOE Joint Genome Institute"/>
            <consortium name="Mycorrhizal Genomics Consortium"/>
            <person name="Kohler A."/>
            <person name="Kuo A."/>
            <person name="Nagy L.G."/>
            <person name="Floudas D."/>
            <person name="Copeland A."/>
            <person name="Barry K.W."/>
            <person name="Cichocki N."/>
            <person name="Veneault-Fourrey C."/>
            <person name="LaButti K."/>
            <person name="Lindquist E.A."/>
            <person name="Lipzen A."/>
            <person name="Lundell T."/>
            <person name="Morin E."/>
            <person name="Murat C."/>
            <person name="Riley R."/>
            <person name="Ohm R."/>
            <person name="Sun H."/>
            <person name="Tunlid A."/>
            <person name="Henrissat B."/>
            <person name="Grigoriev I.V."/>
            <person name="Hibbett D.S."/>
            <person name="Martin F."/>
        </authorList>
    </citation>
    <scope>NUCLEOTIDE SEQUENCE [LARGE SCALE GENOMIC DNA]</scope>
    <source>
        <strain evidence="4">FD-334 SS-4</strain>
    </source>
</reference>